<dbReference type="EMBL" id="OC920728">
    <property type="protein sequence ID" value="CAD7652754.1"/>
    <property type="molecule type" value="Genomic_DNA"/>
</dbReference>
<evidence type="ECO:0000313" key="4">
    <source>
        <dbReference type="Proteomes" id="UP000728032"/>
    </source>
</evidence>
<dbReference type="GO" id="GO:0005634">
    <property type="term" value="C:nucleus"/>
    <property type="evidence" value="ECO:0007669"/>
    <property type="project" value="TreeGrafter"/>
</dbReference>
<feature type="domain" description="PCIF1 WW" evidence="2">
    <location>
        <begin position="290"/>
        <end position="350"/>
    </location>
</feature>
<protein>
    <recommendedName>
        <fullName evidence="2">PCIF1 WW domain-containing protein</fullName>
    </recommendedName>
</protein>
<reference evidence="3" key="1">
    <citation type="submission" date="2020-11" db="EMBL/GenBank/DDBJ databases">
        <authorList>
            <person name="Tran Van P."/>
        </authorList>
    </citation>
    <scope>NUCLEOTIDE SEQUENCE</scope>
</reference>
<keyword evidence="4" id="KW-1185">Reference proteome</keyword>
<evidence type="ECO:0000313" key="3">
    <source>
        <dbReference type="EMBL" id="CAD7652754.1"/>
    </source>
</evidence>
<evidence type="ECO:0000256" key="1">
    <source>
        <dbReference type="SAM" id="MobiDB-lite"/>
    </source>
</evidence>
<feature type="region of interest" description="Disordered" evidence="1">
    <location>
        <begin position="480"/>
        <end position="575"/>
    </location>
</feature>
<dbReference type="PANTHER" id="PTHR21727:SF0">
    <property type="entry name" value="MRNA (2'-O-METHYLADENOSINE-N(6)-)-METHYLTRANSFERASE"/>
    <property type="match status" value="1"/>
</dbReference>
<feature type="compositionally biased region" description="Low complexity" evidence="1">
    <location>
        <begin position="564"/>
        <end position="575"/>
    </location>
</feature>
<accession>A0A7R9QNN8</accession>
<feature type="compositionally biased region" description="Polar residues" evidence="1">
    <location>
        <begin position="488"/>
        <end position="498"/>
    </location>
</feature>
<dbReference type="SUPFAM" id="SSF100934">
    <property type="entry name" value="Heat shock protein 70kD (HSP70), C-terminal subdomain"/>
    <property type="match status" value="1"/>
</dbReference>
<dbReference type="EMBL" id="CAJPVJ010005903">
    <property type="protein sequence ID" value="CAG2169941.1"/>
    <property type="molecule type" value="Genomic_DNA"/>
</dbReference>
<dbReference type="PANTHER" id="PTHR21727">
    <property type="entry name" value="PHOSPHORYLATED CTD INTERACTING FACTOR 1"/>
    <property type="match status" value="1"/>
</dbReference>
<dbReference type="InterPro" id="IPR022035">
    <property type="entry name" value="PCIF1_WW"/>
</dbReference>
<dbReference type="Pfam" id="PF12237">
    <property type="entry name" value="PCIF1_WW"/>
    <property type="match status" value="1"/>
</dbReference>
<dbReference type="OrthoDB" id="193787at2759"/>
<dbReference type="InterPro" id="IPR029048">
    <property type="entry name" value="HSP70_C_sf"/>
</dbReference>
<feature type="compositionally biased region" description="Basic and acidic residues" evidence="1">
    <location>
        <begin position="553"/>
        <end position="563"/>
    </location>
</feature>
<dbReference type="AlphaFoldDB" id="A0A7R9QNN8"/>
<dbReference type="Gene3D" id="1.20.1270.10">
    <property type="match status" value="1"/>
</dbReference>
<dbReference type="Proteomes" id="UP000728032">
    <property type="component" value="Unassembled WGS sequence"/>
</dbReference>
<sequence length="575" mass="66670">MDDAMSGQPPHKKFVLNGPFDLEVFTNCVIWERHPLLQFHSHPEVESLRAALVLKLRQQYHEMCHSRENIEAPKESFNRWLMERKVVDKGCDPMVPSECFSEISLSMYNEIMNDIPIKLVKPKFSGEARKQLSKYAEAAKKMIESRNASSESRKIVKWNVEDAFQWIRKTLNATFEDYQQRLSHLKQQCQPHITEAAKGSVEAICSKIYHLSCEYAKKIHQKNIEIITADGLKESCPLRVQNPKKVYCYPCVLAHPCPKQPAVHIFTDKDTTHLRYKNDSLRISTLYFQKLEQLYRYNCFDDRKFNLFLTRVWSLLKRYQTWFGSNESSPTQGALPLSVFSVLHKHFGIKKLEDNVINEISFYGESTRKAKEELKTNSIARNKQLSDLKEAKLVRSSSFNEVSNVFTTYELHLQKFEYKKICDLKKSTMKFFLEFIKSELLFHAKTIEMLTESYGHIMNIDADRDLQQFCNYFSFTQLGSPKRDDSKTTVGDNMQTHPTLRRFNSAPNFNSSTNPTNNDSYDMNTDSKSIESIVEHSESDSELDVETNPNLLDRLKPVDRENSESVSVSLSLSSA</sequence>
<dbReference type="GO" id="GO:0099122">
    <property type="term" value="F:RNA polymerase II C-terminal domain binding"/>
    <property type="evidence" value="ECO:0007669"/>
    <property type="project" value="InterPro"/>
</dbReference>
<feature type="compositionally biased region" description="Low complexity" evidence="1">
    <location>
        <begin position="503"/>
        <end position="518"/>
    </location>
</feature>
<name>A0A7R9QNN8_9ACAR</name>
<evidence type="ECO:0000259" key="2">
    <source>
        <dbReference type="Pfam" id="PF12237"/>
    </source>
</evidence>
<proteinExistence type="predicted"/>
<gene>
    <name evidence="3" type="ORF">ONB1V03_LOCUS9413</name>
</gene>
<dbReference type="InterPro" id="IPR039881">
    <property type="entry name" value="PCIF1-like"/>
</dbReference>
<organism evidence="3">
    <name type="scientific">Oppiella nova</name>
    <dbReference type="NCBI Taxonomy" id="334625"/>
    <lineage>
        <taxon>Eukaryota</taxon>
        <taxon>Metazoa</taxon>
        <taxon>Ecdysozoa</taxon>
        <taxon>Arthropoda</taxon>
        <taxon>Chelicerata</taxon>
        <taxon>Arachnida</taxon>
        <taxon>Acari</taxon>
        <taxon>Acariformes</taxon>
        <taxon>Sarcoptiformes</taxon>
        <taxon>Oribatida</taxon>
        <taxon>Brachypylina</taxon>
        <taxon>Oppioidea</taxon>
        <taxon>Oppiidae</taxon>
        <taxon>Oppiella</taxon>
    </lineage>
</organism>
<dbReference type="GO" id="GO:0016422">
    <property type="term" value="F:mRNA (2'-O-methyladenosine-N6-)-methyltransferase activity"/>
    <property type="evidence" value="ECO:0007669"/>
    <property type="project" value="InterPro"/>
</dbReference>